<dbReference type="Proteomes" id="UP000235220">
    <property type="component" value="Chromosome 4"/>
</dbReference>
<keyword evidence="2" id="KW-0805">Transcription regulation</keyword>
<proteinExistence type="predicted"/>
<dbReference type="PROSITE" id="PS51005">
    <property type="entry name" value="NAC"/>
    <property type="match status" value="1"/>
</dbReference>
<dbReference type="SUPFAM" id="SSF101941">
    <property type="entry name" value="NAC domain"/>
    <property type="match status" value="1"/>
</dbReference>
<dbReference type="AlphaFoldDB" id="A0A2I4DFD5"/>
<evidence type="ECO:0000256" key="5">
    <source>
        <dbReference type="ARBA" id="ARBA00023242"/>
    </source>
</evidence>
<evidence type="ECO:0000256" key="3">
    <source>
        <dbReference type="ARBA" id="ARBA00023125"/>
    </source>
</evidence>
<keyword evidence="6" id="KW-1185">Reference proteome</keyword>
<dbReference type="InterPro" id="IPR003441">
    <property type="entry name" value="NAC-dom"/>
</dbReference>
<keyword evidence="4" id="KW-0804">Transcription</keyword>
<accession>A0A2I4DFD5</accession>
<gene>
    <name evidence="7" type="primary">LOC108979600</name>
</gene>
<organism evidence="6 7">
    <name type="scientific">Juglans regia</name>
    <name type="common">English walnut</name>
    <dbReference type="NCBI Taxonomy" id="51240"/>
    <lineage>
        <taxon>Eukaryota</taxon>
        <taxon>Viridiplantae</taxon>
        <taxon>Streptophyta</taxon>
        <taxon>Embryophyta</taxon>
        <taxon>Tracheophyta</taxon>
        <taxon>Spermatophyta</taxon>
        <taxon>Magnoliopsida</taxon>
        <taxon>eudicotyledons</taxon>
        <taxon>Gunneridae</taxon>
        <taxon>Pentapetalae</taxon>
        <taxon>rosids</taxon>
        <taxon>fabids</taxon>
        <taxon>Fagales</taxon>
        <taxon>Juglandaceae</taxon>
        <taxon>Juglans</taxon>
    </lineage>
</organism>
<comment type="subcellular location">
    <subcellularLocation>
        <location evidence="1">Nucleus</location>
    </subcellularLocation>
</comment>
<evidence type="ECO:0000313" key="7">
    <source>
        <dbReference type="RefSeq" id="XP_018805847.1"/>
    </source>
</evidence>
<dbReference type="PANTHER" id="PTHR31744:SF233">
    <property type="entry name" value="NAC DOMAIN-CONTAINING PROTEIN 72-LIKE"/>
    <property type="match status" value="1"/>
</dbReference>
<reference evidence="7" key="1">
    <citation type="submission" date="2025-08" db="UniProtKB">
        <authorList>
            <consortium name="RefSeq"/>
        </authorList>
    </citation>
    <scope>IDENTIFICATION</scope>
    <source>
        <tissue evidence="7">Leaves</tissue>
    </source>
</reference>
<dbReference type="Gene3D" id="2.170.150.80">
    <property type="entry name" value="NAC domain"/>
    <property type="match status" value="1"/>
</dbReference>
<dbReference type="Pfam" id="PF02365">
    <property type="entry name" value="NAM"/>
    <property type="match status" value="1"/>
</dbReference>
<dbReference type="GeneID" id="108979600"/>
<sequence>MVGALHYLGFTRLDIAFTVHCVSKFMHQPKDNHWQSVKRILRYLKFTVGYALHFHNNSYHSLQGFSDEDWAADKLEPTVLLKEKDIEPANTAVSQIVPANVYLHKPEFLSEIFKDYGQTDHWYFFIPRDRRYRNGSCPSRSANGGYWKATGADKSIINSYGKLIGFKKSLVFYRGKPPNGVKTN</sequence>
<dbReference type="Gramene" id="Jr04_08970_p1">
    <property type="protein sequence ID" value="cds.Jr04_08970_p1"/>
    <property type="gene ID" value="Jr04_08970"/>
</dbReference>
<evidence type="ECO:0000256" key="1">
    <source>
        <dbReference type="ARBA" id="ARBA00004123"/>
    </source>
</evidence>
<dbReference type="GO" id="GO:0005634">
    <property type="term" value="C:nucleus"/>
    <property type="evidence" value="ECO:0007669"/>
    <property type="project" value="UniProtKB-SubCell"/>
</dbReference>
<dbReference type="InterPro" id="IPR036093">
    <property type="entry name" value="NAC_dom_sf"/>
</dbReference>
<dbReference type="KEGG" id="jre:108979600"/>
<dbReference type="GO" id="GO:0006355">
    <property type="term" value="P:regulation of DNA-templated transcription"/>
    <property type="evidence" value="ECO:0007669"/>
    <property type="project" value="InterPro"/>
</dbReference>
<evidence type="ECO:0000256" key="4">
    <source>
        <dbReference type="ARBA" id="ARBA00023163"/>
    </source>
</evidence>
<evidence type="ECO:0000313" key="6">
    <source>
        <dbReference type="Proteomes" id="UP000235220"/>
    </source>
</evidence>
<dbReference type="GO" id="GO:0003677">
    <property type="term" value="F:DNA binding"/>
    <property type="evidence" value="ECO:0007669"/>
    <property type="project" value="UniProtKB-KW"/>
</dbReference>
<protein>
    <submittedName>
        <fullName evidence="7">NAC domain-containing protein 2-like</fullName>
    </submittedName>
</protein>
<keyword evidence="3" id="KW-0238">DNA-binding</keyword>
<dbReference type="PANTHER" id="PTHR31744">
    <property type="entry name" value="PROTEIN CUP-SHAPED COTYLEDON 2-RELATED"/>
    <property type="match status" value="1"/>
</dbReference>
<evidence type="ECO:0000256" key="2">
    <source>
        <dbReference type="ARBA" id="ARBA00023015"/>
    </source>
</evidence>
<keyword evidence="5" id="KW-0539">Nucleus</keyword>
<dbReference type="RefSeq" id="XP_018805847.1">
    <property type="nucleotide sequence ID" value="XM_018950302.1"/>
</dbReference>
<name>A0A2I4DFD5_JUGRE</name>